<name>A0ABV7K9K2_9HYPH</name>
<feature type="region of interest" description="Disordered" evidence="1">
    <location>
        <begin position="167"/>
        <end position="279"/>
    </location>
</feature>
<accession>A0ABV7K9K2</accession>
<gene>
    <name evidence="2" type="ORF">ACFOHJ_08185</name>
</gene>
<dbReference type="EMBL" id="JBHRTK010000010">
    <property type="protein sequence ID" value="MFC3206185.1"/>
    <property type="molecule type" value="Genomic_DNA"/>
</dbReference>
<feature type="compositionally biased region" description="Polar residues" evidence="1">
    <location>
        <begin position="209"/>
        <end position="219"/>
    </location>
</feature>
<protein>
    <submittedName>
        <fullName evidence="2">DUF937 domain-containing protein</fullName>
    </submittedName>
</protein>
<evidence type="ECO:0000256" key="1">
    <source>
        <dbReference type="SAM" id="MobiDB-lite"/>
    </source>
</evidence>
<organism evidence="2 3">
    <name type="scientific">Aquamicrobium soli</name>
    <dbReference type="NCBI Taxonomy" id="1811518"/>
    <lineage>
        <taxon>Bacteria</taxon>
        <taxon>Pseudomonadati</taxon>
        <taxon>Pseudomonadota</taxon>
        <taxon>Alphaproteobacteria</taxon>
        <taxon>Hyphomicrobiales</taxon>
        <taxon>Phyllobacteriaceae</taxon>
        <taxon>Aquamicrobium</taxon>
    </lineage>
</organism>
<reference evidence="3" key="1">
    <citation type="journal article" date="2019" name="Int. J. Syst. Evol. Microbiol.">
        <title>The Global Catalogue of Microorganisms (GCM) 10K type strain sequencing project: providing services to taxonomists for standard genome sequencing and annotation.</title>
        <authorList>
            <consortium name="The Broad Institute Genomics Platform"/>
            <consortium name="The Broad Institute Genome Sequencing Center for Infectious Disease"/>
            <person name="Wu L."/>
            <person name="Ma J."/>
        </authorList>
    </citation>
    <scope>NUCLEOTIDE SEQUENCE [LARGE SCALE GENOMIC DNA]</scope>
    <source>
        <strain evidence="3">KCTC 52165</strain>
    </source>
</reference>
<dbReference type="InterPro" id="IPR009282">
    <property type="entry name" value="DUF937"/>
</dbReference>
<proteinExistence type="predicted"/>
<comment type="caution">
    <text evidence="2">The sequence shown here is derived from an EMBL/GenBank/DDBJ whole genome shotgun (WGS) entry which is preliminary data.</text>
</comment>
<sequence>MLPLFDMLAQAQDGRGMELLARQFNLSQQQAQLAVEALLPAFSQGLKRNAANPADLGGFLNAMASGNHAKYFEEASRAFSPQGVDEGNGILGHLFGSKDLSCAVAAQAAQATGIGQQVLQQMLPVIASMIMGGLFKQSTNQMPAAGATGGAGNNPLADIIEQMMKQGGLGGMFGGQPAPQQPAPQQQNPFDPLGNNPFGKVLQDMFGGNTPQPQGQSPAGANPWGKILEDMLGGGGQPQEAPPPDPDAGPAGQAKNPYDDIFGKMFETGRQQRDEYQKGVESIFDQFRKGMDRSR</sequence>
<evidence type="ECO:0000313" key="3">
    <source>
        <dbReference type="Proteomes" id="UP001595583"/>
    </source>
</evidence>
<dbReference type="Proteomes" id="UP001595583">
    <property type="component" value="Unassembled WGS sequence"/>
</dbReference>
<dbReference type="Pfam" id="PF06078">
    <property type="entry name" value="DUF937"/>
    <property type="match status" value="1"/>
</dbReference>
<evidence type="ECO:0000313" key="2">
    <source>
        <dbReference type="EMBL" id="MFC3206185.1"/>
    </source>
</evidence>
<dbReference type="RefSeq" id="WP_378220001.1">
    <property type="nucleotide sequence ID" value="NZ_JBHRTK010000010.1"/>
</dbReference>
<feature type="compositionally biased region" description="Low complexity" evidence="1">
    <location>
        <begin position="175"/>
        <end position="187"/>
    </location>
</feature>
<keyword evidence="3" id="KW-1185">Reference proteome</keyword>